<dbReference type="Proteomes" id="UP000265520">
    <property type="component" value="Unassembled WGS sequence"/>
</dbReference>
<accession>A0A392RRC8</accession>
<proteinExistence type="predicted"/>
<dbReference type="EMBL" id="LXQA010259541">
    <property type="protein sequence ID" value="MCI38762.1"/>
    <property type="molecule type" value="Genomic_DNA"/>
</dbReference>
<dbReference type="AlphaFoldDB" id="A0A392RRC8"/>
<comment type="caution">
    <text evidence="1">The sequence shown here is derived from an EMBL/GenBank/DDBJ whole genome shotgun (WGS) entry which is preliminary data.</text>
</comment>
<feature type="non-terminal residue" evidence="1">
    <location>
        <position position="1"/>
    </location>
</feature>
<feature type="non-terminal residue" evidence="1">
    <location>
        <position position="124"/>
    </location>
</feature>
<evidence type="ECO:0008006" key="3">
    <source>
        <dbReference type="Google" id="ProtNLM"/>
    </source>
</evidence>
<name>A0A392RRC8_9FABA</name>
<protein>
    <recommendedName>
        <fullName evidence="3">Retrotransposon gag protein</fullName>
    </recommendedName>
</protein>
<evidence type="ECO:0000313" key="1">
    <source>
        <dbReference type="EMBL" id="MCI38762.1"/>
    </source>
</evidence>
<reference evidence="1 2" key="1">
    <citation type="journal article" date="2018" name="Front. Plant Sci.">
        <title>Red Clover (Trifolium pratense) and Zigzag Clover (T. medium) - A Picture of Genomic Similarities and Differences.</title>
        <authorList>
            <person name="Dluhosova J."/>
            <person name="Istvanek J."/>
            <person name="Nedelnik J."/>
            <person name="Repkova J."/>
        </authorList>
    </citation>
    <scope>NUCLEOTIDE SEQUENCE [LARGE SCALE GENOMIC DNA]</scope>
    <source>
        <strain evidence="2">cv. 10/8</strain>
        <tissue evidence="1">Leaf</tissue>
    </source>
</reference>
<organism evidence="1 2">
    <name type="scientific">Trifolium medium</name>
    <dbReference type="NCBI Taxonomy" id="97028"/>
    <lineage>
        <taxon>Eukaryota</taxon>
        <taxon>Viridiplantae</taxon>
        <taxon>Streptophyta</taxon>
        <taxon>Embryophyta</taxon>
        <taxon>Tracheophyta</taxon>
        <taxon>Spermatophyta</taxon>
        <taxon>Magnoliopsida</taxon>
        <taxon>eudicotyledons</taxon>
        <taxon>Gunneridae</taxon>
        <taxon>Pentapetalae</taxon>
        <taxon>rosids</taxon>
        <taxon>fabids</taxon>
        <taxon>Fabales</taxon>
        <taxon>Fabaceae</taxon>
        <taxon>Papilionoideae</taxon>
        <taxon>50 kb inversion clade</taxon>
        <taxon>NPAAA clade</taxon>
        <taxon>Hologalegina</taxon>
        <taxon>IRL clade</taxon>
        <taxon>Trifolieae</taxon>
        <taxon>Trifolium</taxon>
    </lineage>
</organism>
<keyword evidence="2" id="KW-1185">Reference proteome</keyword>
<sequence>ACVYCGGGHLFEDCPGNPVSANYVANYSKNNNPYSATYNPGWRNHPNFSWTAQPNQQKTPATSPGFSAQGNSQLETILKNFMQETQKFAMDSKNQILAQGVSIKNLENQIGQIATALSSRTTVA</sequence>
<evidence type="ECO:0000313" key="2">
    <source>
        <dbReference type="Proteomes" id="UP000265520"/>
    </source>
</evidence>